<feature type="domain" description="RING-type" evidence="13">
    <location>
        <begin position="247"/>
        <end position="294"/>
    </location>
</feature>
<dbReference type="GO" id="GO:0000977">
    <property type="term" value="F:RNA polymerase II transcription regulatory region sequence-specific DNA binding"/>
    <property type="evidence" value="ECO:0007669"/>
    <property type="project" value="TreeGrafter"/>
</dbReference>
<keyword evidence="4" id="KW-0677">Repeat</keyword>
<dbReference type="PROSITE" id="PS51061">
    <property type="entry name" value="R3H"/>
    <property type="match status" value="1"/>
</dbReference>
<dbReference type="Pfam" id="PF01424">
    <property type="entry name" value="R3H"/>
    <property type="match status" value="1"/>
</dbReference>
<dbReference type="InterPro" id="IPR019787">
    <property type="entry name" value="Znf_PHD-finger"/>
</dbReference>
<feature type="compositionally biased region" description="Polar residues" evidence="11">
    <location>
        <begin position="1"/>
        <end position="20"/>
    </location>
</feature>
<keyword evidence="5 10" id="KW-0863">Zinc-finger</keyword>
<dbReference type="GO" id="GO:0008270">
    <property type="term" value="F:zinc ion binding"/>
    <property type="evidence" value="ECO:0007669"/>
    <property type="project" value="UniProtKB-KW"/>
</dbReference>
<dbReference type="SUPFAM" id="SSF57850">
    <property type="entry name" value="RING/U-box"/>
    <property type="match status" value="1"/>
</dbReference>
<evidence type="ECO:0000256" key="4">
    <source>
        <dbReference type="ARBA" id="ARBA00022737"/>
    </source>
</evidence>
<dbReference type="InterPro" id="IPR000967">
    <property type="entry name" value="Znf_NFX1"/>
</dbReference>
<dbReference type="InterPro" id="IPR001841">
    <property type="entry name" value="Znf_RING"/>
</dbReference>
<evidence type="ECO:0000256" key="7">
    <source>
        <dbReference type="ARBA" id="ARBA00023015"/>
    </source>
</evidence>
<dbReference type="SMART" id="SM00184">
    <property type="entry name" value="RING"/>
    <property type="match status" value="1"/>
</dbReference>
<proteinExistence type="inferred from homology"/>
<dbReference type="GO" id="GO:0000122">
    <property type="term" value="P:negative regulation of transcription by RNA polymerase II"/>
    <property type="evidence" value="ECO:0007669"/>
    <property type="project" value="TreeGrafter"/>
</dbReference>
<organism evidence="15 16">
    <name type="scientific">Phyllotreta striolata</name>
    <name type="common">Striped flea beetle</name>
    <name type="synonym">Crioceris striolata</name>
    <dbReference type="NCBI Taxonomy" id="444603"/>
    <lineage>
        <taxon>Eukaryota</taxon>
        <taxon>Metazoa</taxon>
        <taxon>Ecdysozoa</taxon>
        <taxon>Arthropoda</taxon>
        <taxon>Hexapoda</taxon>
        <taxon>Insecta</taxon>
        <taxon>Pterygota</taxon>
        <taxon>Neoptera</taxon>
        <taxon>Endopterygota</taxon>
        <taxon>Coleoptera</taxon>
        <taxon>Polyphaga</taxon>
        <taxon>Cucujiformia</taxon>
        <taxon>Chrysomeloidea</taxon>
        <taxon>Chrysomelidae</taxon>
        <taxon>Galerucinae</taxon>
        <taxon>Alticini</taxon>
        <taxon>Phyllotreta</taxon>
    </lineage>
</organism>
<dbReference type="PANTHER" id="PTHR12360:SF12">
    <property type="entry name" value="TRANSCRIPTIONAL REPRESSOR NF-X1"/>
    <property type="match status" value="1"/>
</dbReference>
<dbReference type="InterPro" id="IPR034078">
    <property type="entry name" value="NFX1_fam"/>
</dbReference>
<dbReference type="CDD" id="cd06008">
    <property type="entry name" value="NF-X1-zinc-finger"/>
    <property type="match status" value="8"/>
</dbReference>
<keyword evidence="16" id="KW-1185">Reference proteome</keyword>
<dbReference type="Pfam" id="PF01422">
    <property type="entry name" value="zf-NF-X1"/>
    <property type="match status" value="8"/>
</dbReference>
<dbReference type="PROSITE" id="PS50089">
    <property type="entry name" value="ZF_RING_2"/>
    <property type="match status" value="1"/>
</dbReference>
<evidence type="ECO:0000256" key="1">
    <source>
        <dbReference type="ARBA" id="ARBA00004123"/>
    </source>
</evidence>
<dbReference type="SUPFAM" id="SSF82708">
    <property type="entry name" value="R3H domain"/>
    <property type="match status" value="1"/>
</dbReference>
<reference evidence="15" key="1">
    <citation type="submission" date="2022-01" db="EMBL/GenBank/DDBJ databases">
        <authorList>
            <person name="King R."/>
        </authorList>
    </citation>
    <scope>NUCLEOTIDE SEQUENCE</scope>
</reference>
<dbReference type="PANTHER" id="PTHR12360">
    <property type="entry name" value="NUCLEAR TRANSCRIPTION FACTOR, X-BOX BINDING 1 NFX1"/>
    <property type="match status" value="1"/>
</dbReference>
<accession>A0A9N9XPK0</accession>
<feature type="compositionally biased region" description="Polar residues" evidence="11">
    <location>
        <begin position="29"/>
        <end position="40"/>
    </location>
</feature>
<evidence type="ECO:0000256" key="5">
    <source>
        <dbReference type="ARBA" id="ARBA00022771"/>
    </source>
</evidence>
<evidence type="ECO:0000259" key="13">
    <source>
        <dbReference type="PROSITE" id="PS50089"/>
    </source>
</evidence>
<keyword evidence="8" id="KW-0804">Transcription</keyword>
<dbReference type="GO" id="GO:0000981">
    <property type="term" value="F:DNA-binding transcription factor activity, RNA polymerase II-specific"/>
    <property type="evidence" value="ECO:0007669"/>
    <property type="project" value="TreeGrafter"/>
</dbReference>
<dbReference type="OrthoDB" id="6512771at2759"/>
<evidence type="ECO:0000259" key="14">
    <source>
        <dbReference type="PROSITE" id="PS51061"/>
    </source>
</evidence>
<keyword evidence="7" id="KW-0805">Transcription regulation</keyword>
<feature type="region of interest" description="Disordered" evidence="11">
    <location>
        <begin position="1"/>
        <end position="40"/>
    </location>
</feature>
<evidence type="ECO:0000313" key="15">
    <source>
        <dbReference type="EMBL" id="CAG9859977.1"/>
    </source>
</evidence>
<dbReference type="InterPro" id="IPR036867">
    <property type="entry name" value="R3H_dom_sf"/>
</dbReference>
<sequence length="993" mass="112724">MSSENQAINHPSGSSTSTEIYSERRPNFNHRNSSSKRNNVAEASSNYVDISQSVLKPTAQDFVPANYHNGAIRKRPQYYNKYNDSRDNNNWRSRSANEGGKSFNSSSKLKNTYDKYKSNLEYSNEGYSDNNTDSTNVDYPQYKSNSSRGYKNYSKNSYFYGKPRNNFNDRDGNVDDSRKVYQYSKRTNKSTFDYKNNLHPNEEFTRKDDIPQEKDYTKNVKAGRKKMNAASQRERLVEMINRRKLECLVCCDKIKNTDKVWSCLLCYHIFHLKCVVEWAKSSKIENGWRCPACQNVCSEVPTKYKCYCGKIVEPKHDPSIIPHSCGDMCLRESRKCKHKCNMQCHPGPCPECVIMVSKSCGCGATTQMIKCCTDVKIVCNATCNKLLECGLHRCQQTCHPGECEPCKESLHQECYCSKEGRKVQCCKIYSGEKQYSCNNVCGKLLSCGNHYCQELCHENSCKLCPRDVTVIKTCPCLKTPLKEPRLSCLDPILCCGQLCGKVLSCGQPNAPHVCENRCHEGSCPPCPKTTLVRCRCGRMDKELPCQELTTKADDARCEKKCTKKRSCGKHKCNQLCCIEIEHICPFPCNRLLSCGQHRCERTCHSGHCPPCMESSFDELYCECGANVLYPPIPCGTKPPLCNNPCSRRRPCGHEANHSCHTGPCPPCTVLCKRWCFGHHEQRSAIPCHQENFSCGLPCGRDMVCGKHKCAKPCHDGPCPTPCKQPCTVPRDLCGHPCGKPCHDPPCPESNCKHNVLVTCPCGLQKSTKPCIEVADEFHNIQMAKLNEKMSHLSTNSTVDLSDLMNTSKRPDVLKILECTEECRVLERNRRLAIGLQIRNPDLSQKLTPRYSDFLKQWGKKDPRFCQKVHEKLSELVQLAKMSKQKSRSYSFESMNRDKRHFIHEYCEHFGVESAAYDMEPNRNIVATAVKDKSWLPSMSLMEFLQRENGQRKVPGPVLSRASTGKGETVSLMLPSRIQRTSTPPREMVDIFRS</sequence>
<evidence type="ECO:0000256" key="2">
    <source>
        <dbReference type="ARBA" id="ARBA00007269"/>
    </source>
</evidence>
<name>A0A9N9XPK0_PHYSR</name>
<dbReference type="AlphaFoldDB" id="A0A9N9XPK0"/>
<feature type="domain" description="PHD-type" evidence="12">
    <location>
        <begin position="244"/>
        <end position="296"/>
    </location>
</feature>
<evidence type="ECO:0000256" key="3">
    <source>
        <dbReference type="ARBA" id="ARBA00022723"/>
    </source>
</evidence>
<dbReference type="EMBL" id="OU900096">
    <property type="protein sequence ID" value="CAG9859977.1"/>
    <property type="molecule type" value="Genomic_DNA"/>
</dbReference>
<dbReference type="PROSITE" id="PS50016">
    <property type="entry name" value="ZF_PHD_2"/>
    <property type="match status" value="1"/>
</dbReference>
<dbReference type="SMART" id="SM00438">
    <property type="entry name" value="ZnF_NFX"/>
    <property type="match status" value="9"/>
</dbReference>
<evidence type="ECO:0000259" key="12">
    <source>
        <dbReference type="PROSITE" id="PS50016"/>
    </source>
</evidence>
<keyword evidence="3" id="KW-0479">Metal-binding</keyword>
<evidence type="ECO:0000256" key="6">
    <source>
        <dbReference type="ARBA" id="ARBA00022833"/>
    </source>
</evidence>
<evidence type="ECO:0000313" key="16">
    <source>
        <dbReference type="Proteomes" id="UP001153712"/>
    </source>
</evidence>
<evidence type="ECO:0000256" key="11">
    <source>
        <dbReference type="SAM" id="MobiDB-lite"/>
    </source>
</evidence>
<dbReference type="InterPro" id="IPR001374">
    <property type="entry name" value="R3H_dom"/>
</dbReference>
<feature type="region of interest" description="Disordered" evidence="11">
    <location>
        <begin position="78"/>
        <end position="109"/>
    </location>
</feature>
<dbReference type="SMART" id="SM00393">
    <property type="entry name" value="R3H"/>
    <property type="match status" value="1"/>
</dbReference>
<evidence type="ECO:0008006" key="17">
    <source>
        <dbReference type="Google" id="ProtNLM"/>
    </source>
</evidence>
<evidence type="ECO:0000256" key="10">
    <source>
        <dbReference type="PROSITE-ProRule" id="PRU00175"/>
    </source>
</evidence>
<evidence type="ECO:0000256" key="9">
    <source>
        <dbReference type="ARBA" id="ARBA00023242"/>
    </source>
</evidence>
<comment type="similarity">
    <text evidence="2">Belongs to the NFX1 family.</text>
</comment>
<feature type="domain" description="R3H" evidence="14">
    <location>
        <begin position="862"/>
        <end position="930"/>
    </location>
</feature>
<gene>
    <name evidence="15" type="ORF">PHYEVI_LOCUS6336</name>
</gene>
<dbReference type="Gene3D" id="3.30.1370.50">
    <property type="entry name" value="R3H-like domain"/>
    <property type="match status" value="1"/>
</dbReference>
<comment type="subcellular location">
    <subcellularLocation>
        <location evidence="1">Nucleus</location>
    </subcellularLocation>
</comment>
<evidence type="ECO:0000256" key="8">
    <source>
        <dbReference type="ARBA" id="ARBA00023163"/>
    </source>
</evidence>
<dbReference type="InterPro" id="IPR034076">
    <property type="entry name" value="R3H_NF-X1"/>
</dbReference>
<dbReference type="GO" id="GO:0005634">
    <property type="term" value="C:nucleus"/>
    <property type="evidence" value="ECO:0007669"/>
    <property type="project" value="UniProtKB-SubCell"/>
</dbReference>
<dbReference type="Proteomes" id="UP001153712">
    <property type="component" value="Chromosome 3"/>
</dbReference>
<dbReference type="CDD" id="cd02643">
    <property type="entry name" value="R3H_NF-X1"/>
    <property type="match status" value="1"/>
</dbReference>
<feature type="region of interest" description="Disordered" evidence="11">
    <location>
        <begin position="124"/>
        <end position="150"/>
    </location>
</feature>
<keyword evidence="9" id="KW-0539">Nucleus</keyword>
<keyword evidence="6" id="KW-0862">Zinc</keyword>
<protein>
    <recommendedName>
        <fullName evidence="17">Protein shuttle craft</fullName>
    </recommendedName>
</protein>